<evidence type="ECO:0000313" key="1">
    <source>
        <dbReference type="EMBL" id="PRX63745.1"/>
    </source>
</evidence>
<sequence length="75" mass="8449">MRLTRRALTEARSCSSDPLCAERLPRKPEDFLQGAACHVCLFVSETTCERGNRFLDRRFVVPIGDPALALCRDLP</sequence>
<reference evidence="1 2" key="1">
    <citation type="submission" date="2018-03" db="EMBL/GenBank/DDBJ databases">
        <title>Genomic Encyclopedia of Type Strains, Phase III (KMG-III): the genomes of soil and plant-associated and newly described type strains.</title>
        <authorList>
            <person name="Whitman W."/>
        </authorList>
    </citation>
    <scope>NUCLEOTIDE SEQUENCE [LARGE SCALE GENOMIC DNA]</scope>
    <source>
        <strain evidence="1 2">CGMCC 4.7104</strain>
    </source>
</reference>
<proteinExistence type="predicted"/>
<comment type="caution">
    <text evidence="1">The sequence shown here is derived from an EMBL/GenBank/DDBJ whole genome shotgun (WGS) entry which is preliminary data.</text>
</comment>
<organism evidence="1 2">
    <name type="scientific">Nonomuraea fuscirosea</name>
    <dbReference type="NCBI Taxonomy" id="1291556"/>
    <lineage>
        <taxon>Bacteria</taxon>
        <taxon>Bacillati</taxon>
        <taxon>Actinomycetota</taxon>
        <taxon>Actinomycetes</taxon>
        <taxon>Streptosporangiales</taxon>
        <taxon>Streptosporangiaceae</taxon>
        <taxon>Nonomuraea</taxon>
    </lineage>
</organism>
<gene>
    <name evidence="1" type="ORF">B0I32_110197</name>
</gene>
<dbReference type="EMBL" id="PVNG01000010">
    <property type="protein sequence ID" value="PRX63745.1"/>
    <property type="molecule type" value="Genomic_DNA"/>
</dbReference>
<dbReference type="RefSeq" id="WP_245955992.1">
    <property type="nucleotide sequence ID" value="NZ_PVNG01000010.1"/>
</dbReference>
<dbReference type="Proteomes" id="UP000238312">
    <property type="component" value="Unassembled WGS sequence"/>
</dbReference>
<keyword evidence="2" id="KW-1185">Reference proteome</keyword>
<name>A0A2T0MXC2_9ACTN</name>
<evidence type="ECO:0000313" key="2">
    <source>
        <dbReference type="Proteomes" id="UP000238312"/>
    </source>
</evidence>
<dbReference type="AlphaFoldDB" id="A0A2T0MXC2"/>
<accession>A0A2T0MXC2</accession>
<protein>
    <submittedName>
        <fullName evidence="1">Uncharacterized protein</fullName>
    </submittedName>
</protein>